<feature type="region of interest" description="Disordered" evidence="1">
    <location>
        <begin position="1"/>
        <end position="135"/>
    </location>
</feature>
<sequence length="142" mass="15340">MGMRTLYTRTHNDNDEEAEAEAESPDRRTANAQRTDAEQTQSKRTHNAHPAGTARTALVPHCTRRAQRRAQGRPGRRDARGGFSKQGAAARQSACEAAPGTAGEKRRLVQSDEGAEKQHLVRSDGGKDGLANGSGAYYAVRV</sequence>
<name>A0AAV5S1W8_MAUHU</name>
<dbReference type="AlphaFoldDB" id="A0AAV5S1W8"/>
<proteinExistence type="predicted"/>
<feature type="compositionally biased region" description="Polar residues" evidence="1">
    <location>
        <begin position="30"/>
        <end position="42"/>
    </location>
</feature>
<keyword evidence="3" id="KW-1185">Reference proteome</keyword>
<organism evidence="2 3">
    <name type="scientific">Maudiozyma humilis</name>
    <name type="common">Sour dough yeast</name>
    <name type="synonym">Kazachstania humilis</name>
    <dbReference type="NCBI Taxonomy" id="51915"/>
    <lineage>
        <taxon>Eukaryota</taxon>
        <taxon>Fungi</taxon>
        <taxon>Dikarya</taxon>
        <taxon>Ascomycota</taxon>
        <taxon>Saccharomycotina</taxon>
        <taxon>Saccharomycetes</taxon>
        <taxon>Saccharomycetales</taxon>
        <taxon>Saccharomycetaceae</taxon>
        <taxon>Maudiozyma</taxon>
    </lineage>
</organism>
<reference evidence="2 3" key="1">
    <citation type="journal article" date="2023" name="Elife">
        <title>Identification of key yeast species and microbe-microbe interactions impacting larval growth of Drosophila in the wild.</title>
        <authorList>
            <person name="Mure A."/>
            <person name="Sugiura Y."/>
            <person name="Maeda R."/>
            <person name="Honda K."/>
            <person name="Sakurai N."/>
            <person name="Takahashi Y."/>
            <person name="Watada M."/>
            <person name="Katoh T."/>
            <person name="Gotoh A."/>
            <person name="Gotoh Y."/>
            <person name="Taniguchi I."/>
            <person name="Nakamura K."/>
            <person name="Hayashi T."/>
            <person name="Katayama T."/>
            <person name="Uemura T."/>
            <person name="Hattori Y."/>
        </authorList>
    </citation>
    <scope>NUCLEOTIDE SEQUENCE [LARGE SCALE GENOMIC DNA]</scope>
    <source>
        <strain evidence="2 3">KH-74</strain>
    </source>
</reference>
<accession>A0AAV5S1W8</accession>
<feature type="compositionally biased region" description="Acidic residues" evidence="1">
    <location>
        <begin position="14"/>
        <end position="23"/>
    </location>
</feature>
<comment type="caution">
    <text evidence="2">The sequence shown here is derived from an EMBL/GenBank/DDBJ whole genome shotgun (WGS) entry which is preliminary data.</text>
</comment>
<evidence type="ECO:0000256" key="1">
    <source>
        <dbReference type="SAM" id="MobiDB-lite"/>
    </source>
</evidence>
<gene>
    <name evidence="2" type="ORF">DAKH74_042660</name>
</gene>
<dbReference type="Proteomes" id="UP001377567">
    <property type="component" value="Unassembled WGS sequence"/>
</dbReference>
<feature type="compositionally biased region" description="Basic and acidic residues" evidence="1">
    <location>
        <begin position="103"/>
        <end position="127"/>
    </location>
</feature>
<protein>
    <submittedName>
        <fullName evidence="2">Uncharacterized protein</fullName>
    </submittedName>
</protein>
<feature type="compositionally biased region" description="Basic residues" evidence="1">
    <location>
        <begin position="62"/>
        <end position="71"/>
    </location>
</feature>
<evidence type="ECO:0000313" key="3">
    <source>
        <dbReference type="Proteomes" id="UP001377567"/>
    </source>
</evidence>
<evidence type="ECO:0000313" key="2">
    <source>
        <dbReference type="EMBL" id="GMM57650.1"/>
    </source>
</evidence>
<dbReference type="EMBL" id="BTGD01000013">
    <property type="protein sequence ID" value="GMM57650.1"/>
    <property type="molecule type" value="Genomic_DNA"/>
</dbReference>